<dbReference type="Gene3D" id="3.30.420.150">
    <property type="entry name" value="Exopolyphosphatase. Domain 2"/>
    <property type="match status" value="1"/>
</dbReference>
<evidence type="ECO:0000313" key="4">
    <source>
        <dbReference type="Proteomes" id="UP000654075"/>
    </source>
</evidence>
<dbReference type="AlphaFoldDB" id="A0A813G0N5"/>
<proteinExistence type="inferred from homology"/>
<dbReference type="InterPro" id="IPR000407">
    <property type="entry name" value="GDA1_CD39_NTPase"/>
</dbReference>
<accession>A0A813G0N5</accession>
<protein>
    <submittedName>
        <fullName evidence="3">Uncharacterized protein</fullName>
    </submittedName>
</protein>
<dbReference type="EMBL" id="CAJNNV010026429">
    <property type="protein sequence ID" value="CAE8618161.1"/>
    <property type="molecule type" value="Genomic_DNA"/>
</dbReference>
<feature type="non-terminal residue" evidence="3">
    <location>
        <position position="1"/>
    </location>
</feature>
<evidence type="ECO:0000256" key="1">
    <source>
        <dbReference type="ARBA" id="ARBA00009283"/>
    </source>
</evidence>
<dbReference type="OrthoDB" id="6372431at2759"/>
<sequence length="99" mass="10856">AARVLCSAKWGELEATAKDPAKRHRFTGDKKIPHRCFEVNYVAALLSTGYGFGEGDRLFRVVEDIDGGEIEWTLGAFLHSLSPLAGHPPRPDLVPSPEL</sequence>
<evidence type="ECO:0000256" key="2">
    <source>
        <dbReference type="ARBA" id="ARBA00022801"/>
    </source>
</evidence>
<dbReference type="Pfam" id="PF01150">
    <property type="entry name" value="GDA1_CD39"/>
    <property type="match status" value="1"/>
</dbReference>
<dbReference type="GO" id="GO:0016787">
    <property type="term" value="F:hydrolase activity"/>
    <property type="evidence" value="ECO:0007669"/>
    <property type="project" value="UniProtKB-KW"/>
</dbReference>
<keyword evidence="4" id="KW-1185">Reference proteome</keyword>
<comment type="caution">
    <text evidence="3">The sequence shown here is derived from an EMBL/GenBank/DDBJ whole genome shotgun (WGS) entry which is preliminary data.</text>
</comment>
<reference evidence="3" key="1">
    <citation type="submission" date="2021-02" db="EMBL/GenBank/DDBJ databases">
        <authorList>
            <person name="Dougan E. K."/>
            <person name="Rhodes N."/>
            <person name="Thang M."/>
            <person name="Chan C."/>
        </authorList>
    </citation>
    <scope>NUCLEOTIDE SEQUENCE</scope>
</reference>
<organism evidence="3 4">
    <name type="scientific">Polarella glacialis</name>
    <name type="common">Dinoflagellate</name>
    <dbReference type="NCBI Taxonomy" id="89957"/>
    <lineage>
        <taxon>Eukaryota</taxon>
        <taxon>Sar</taxon>
        <taxon>Alveolata</taxon>
        <taxon>Dinophyceae</taxon>
        <taxon>Suessiales</taxon>
        <taxon>Suessiaceae</taxon>
        <taxon>Polarella</taxon>
    </lineage>
</organism>
<dbReference type="Proteomes" id="UP000654075">
    <property type="component" value="Unassembled WGS sequence"/>
</dbReference>
<comment type="similarity">
    <text evidence="1">Belongs to the GDA1/CD39 NTPase family.</text>
</comment>
<gene>
    <name evidence="3" type="ORF">PGLA1383_LOCUS35806</name>
</gene>
<evidence type="ECO:0000313" key="3">
    <source>
        <dbReference type="EMBL" id="CAE8618161.1"/>
    </source>
</evidence>
<name>A0A813G0N5_POLGL</name>
<keyword evidence="2" id="KW-0378">Hydrolase</keyword>